<gene>
    <name evidence="1" type="ORF">RAK27_11930</name>
</gene>
<evidence type="ECO:0000313" key="2">
    <source>
        <dbReference type="Proteomes" id="UP001290462"/>
    </source>
</evidence>
<dbReference type="AlphaFoldDB" id="A0AAW9KB11"/>
<comment type="caution">
    <text evidence="1">The sequence shown here is derived from an EMBL/GenBank/DDBJ whole genome shotgun (WGS) entry which is preliminary data.</text>
</comment>
<evidence type="ECO:0000313" key="1">
    <source>
        <dbReference type="EMBL" id="MDZ5759373.1"/>
    </source>
</evidence>
<reference evidence="1" key="1">
    <citation type="submission" date="2023-08" db="EMBL/GenBank/DDBJ databases">
        <title>Genomic characterization of piscicolin 126 produced by Carnobacterium maltaromaticum CM22 strain isolated from salmon (Salmo salar).</title>
        <authorList>
            <person name="Gonzalez-Gragera E."/>
            <person name="Garcia-Lopez J.D."/>
            <person name="Teso-Perez C."/>
            <person name="Gimenez-Hernandez I."/>
            <person name="Peralta-Sanchez J.M."/>
            <person name="Valdivia E."/>
            <person name="Montalban-Lopez M."/>
            <person name="Martin-Platero A.M."/>
            <person name="Banos A."/>
            <person name="Martinez-Bueno M."/>
        </authorList>
    </citation>
    <scope>NUCLEOTIDE SEQUENCE</scope>
    <source>
        <strain evidence="1">CM22</strain>
    </source>
</reference>
<organism evidence="1 2">
    <name type="scientific">Carnobacterium maltaromaticum</name>
    <name type="common">Carnobacterium piscicola</name>
    <dbReference type="NCBI Taxonomy" id="2751"/>
    <lineage>
        <taxon>Bacteria</taxon>
        <taxon>Bacillati</taxon>
        <taxon>Bacillota</taxon>
        <taxon>Bacilli</taxon>
        <taxon>Lactobacillales</taxon>
        <taxon>Carnobacteriaceae</taxon>
        <taxon>Carnobacterium</taxon>
    </lineage>
</organism>
<name>A0AAW9KB11_CARML</name>
<dbReference type="EMBL" id="JAVBVO010000003">
    <property type="protein sequence ID" value="MDZ5759373.1"/>
    <property type="molecule type" value="Genomic_DNA"/>
</dbReference>
<dbReference type="Proteomes" id="UP001290462">
    <property type="component" value="Unassembled WGS sequence"/>
</dbReference>
<protein>
    <submittedName>
        <fullName evidence="1">Uncharacterized protein</fullName>
    </submittedName>
</protein>
<accession>A0AAW9KB11</accession>
<sequence length="132" mass="15469">MISGSIDKMIEQNKPRLKFFKSKNIKVKELEDFFCFREMETGRVFNAVQYDKQSIHVSCFDENNNVVKIHLDHDDAQKLIDSGNWKLMADIETITATEDFFREEAMKLAKENMELKEKIGRGLKNGKMDCRL</sequence>
<proteinExistence type="predicted"/>
<dbReference type="RefSeq" id="WP_322809212.1">
    <property type="nucleotide sequence ID" value="NZ_JAVBVO010000003.1"/>
</dbReference>